<keyword evidence="20" id="KW-1185">Reference proteome</keyword>
<dbReference type="GO" id="GO:0046961">
    <property type="term" value="F:proton-transporting ATPase activity, rotational mechanism"/>
    <property type="evidence" value="ECO:0007669"/>
    <property type="project" value="TreeGrafter"/>
</dbReference>
<dbReference type="PANTHER" id="PTHR33445">
    <property type="entry name" value="ATP SYNTHASE SUBUNIT B', CHLOROPLASTIC"/>
    <property type="match status" value="1"/>
</dbReference>
<dbReference type="InterPro" id="IPR028987">
    <property type="entry name" value="ATP_synth_B-like_membr_sf"/>
</dbReference>
<comment type="subcellular location">
    <subcellularLocation>
        <location evidence="13">Cell membrane</location>
        <topology evidence="13">Single-pass membrane protein</topology>
    </subcellularLocation>
    <subcellularLocation>
        <location evidence="12">Endomembrane system</location>
        <topology evidence="12">Single-pass membrane protein</topology>
    </subcellularLocation>
</comment>
<dbReference type="AlphaFoldDB" id="A0A074LY15"/>
<evidence type="ECO:0000256" key="6">
    <source>
        <dbReference type="ARBA" id="ARBA00022781"/>
    </source>
</evidence>
<dbReference type="Gene3D" id="1.20.5.620">
    <property type="entry name" value="F1F0 ATP synthase subunit B, membrane domain"/>
    <property type="match status" value="1"/>
</dbReference>
<dbReference type="GO" id="GO:0045259">
    <property type="term" value="C:proton-transporting ATP synthase complex"/>
    <property type="evidence" value="ECO:0007669"/>
    <property type="project" value="UniProtKB-KW"/>
</dbReference>
<comment type="function">
    <text evidence="13">Component of the F(0) channel, it forms part of the peripheral stalk, linking F(1) to F(0).</text>
</comment>
<keyword evidence="3 13" id="KW-1003">Cell membrane</keyword>
<reference evidence="19" key="4">
    <citation type="submission" date="2022-11" db="EMBL/GenBank/DDBJ databases">
        <authorList>
            <person name="Vasilchenko N.G."/>
            <person name="Prazdnova E.V."/>
            <person name="Gorovtsov A.V."/>
            <person name="Chistyakov V.A."/>
            <person name="Pak M.L."/>
        </authorList>
    </citation>
    <scope>NUCLEOTIDE SEQUENCE</scope>
    <source>
        <strain evidence="19">R 4.5</strain>
    </source>
</reference>
<evidence type="ECO:0000313" key="17">
    <source>
        <dbReference type="EMBL" id="MDH2333538.1"/>
    </source>
</evidence>
<dbReference type="GO" id="GO:0005886">
    <property type="term" value="C:plasma membrane"/>
    <property type="evidence" value="ECO:0007669"/>
    <property type="project" value="UniProtKB-SubCell"/>
</dbReference>
<dbReference type="EMBL" id="CP097770">
    <property type="protein sequence ID" value="URJ49951.1"/>
    <property type="molecule type" value="Genomic_DNA"/>
</dbReference>
<evidence type="ECO:0000313" key="19">
    <source>
        <dbReference type="EMBL" id="URJ49951.1"/>
    </source>
</evidence>
<dbReference type="Proteomes" id="UP001055784">
    <property type="component" value="Chromosome"/>
</dbReference>
<reference evidence="20" key="1">
    <citation type="submission" date="2016-05" db="EMBL/GenBank/DDBJ databases">
        <title>Whole genome shotgun sequencing of cultured foodborne pathogen.</title>
        <authorList>
            <person name="Zheng J."/>
            <person name="Timme R."/>
            <person name="Allard M."/>
            <person name="Strain E."/>
            <person name="Luo Y."/>
            <person name="Brown E."/>
        </authorList>
    </citation>
    <scope>NUCLEOTIDE SEQUENCE [LARGE SCALE GENOMIC DNA]</scope>
    <source>
        <strain evidence="20">CFSAN034343</strain>
    </source>
</reference>
<evidence type="ECO:0000256" key="8">
    <source>
        <dbReference type="ARBA" id="ARBA00023065"/>
    </source>
</evidence>
<dbReference type="Proteomes" id="UP000094974">
    <property type="component" value="Unassembled WGS sequence"/>
</dbReference>
<evidence type="ECO:0000256" key="13">
    <source>
        <dbReference type="HAMAP-Rule" id="MF_01398"/>
    </source>
</evidence>
<keyword evidence="7 13" id="KW-1133">Transmembrane helix</keyword>
<evidence type="ECO:0000256" key="2">
    <source>
        <dbReference type="ARBA" id="ARBA00022448"/>
    </source>
</evidence>
<evidence type="ECO:0000313" key="16">
    <source>
        <dbReference type="EMBL" id="MBM0633369.1"/>
    </source>
</evidence>
<comment type="function">
    <text evidence="11 13">F(1)F(0) ATP synthase produces ATP from ADP in the presence of a proton or sodium gradient. F-type ATPases consist of two structural domains, F(1) containing the extramembraneous catalytic core and F(0) containing the membrane proton channel, linked together by a central stalk and a peripheral stalk. During catalysis, ATP synthesis in the catalytic domain of F(1) is coupled via a rotary mechanism of the central stalk subunits to proton translocation.</text>
</comment>
<dbReference type="PANTHER" id="PTHR33445:SF1">
    <property type="entry name" value="ATP SYNTHASE SUBUNIT B"/>
    <property type="match status" value="1"/>
</dbReference>
<evidence type="ECO:0000313" key="20">
    <source>
        <dbReference type="Proteomes" id="UP000094974"/>
    </source>
</evidence>
<dbReference type="EMBL" id="JAEHFQ010000004">
    <property type="protein sequence ID" value="MBM0633369.1"/>
    <property type="molecule type" value="Genomic_DNA"/>
</dbReference>
<keyword evidence="2 13" id="KW-0813">Transport</keyword>
<evidence type="ECO:0000256" key="12">
    <source>
        <dbReference type="ARBA" id="ARBA00037847"/>
    </source>
</evidence>
<dbReference type="HAMAP" id="MF_01398">
    <property type="entry name" value="ATP_synth_b_bprime"/>
    <property type="match status" value="1"/>
</dbReference>
<keyword evidence="6 13" id="KW-0375">Hydrogen ion transport</keyword>
<evidence type="ECO:0000256" key="7">
    <source>
        <dbReference type="ARBA" id="ARBA00022989"/>
    </source>
</evidence>
<evidence type="ECO:0000256" key="5">
    <source>
        <dbReference type="ARBA" id="ARBA00022692"/>
    </source>
</evidence>
<dbReference type="CDD" id="cd06503">
    <property type="entry name" value="ATP-synt_Fo_b"/>
    <property type="match status" value="1"/>
</dbReference>
<evidence type="ECO:0000256" key="9">
    <source>
        <dbReference type="ARBA" id="ARBA00023136"/>
    </source>
</evidence>
<reference evidence="17" key="5">
    <citation type="submission" date="2023-04" db="EMBL/GenBank/DDBJ databases">
        <title>Uncovering the Secrets of Slow-Growing Bacteria in Tropical Savanna Soil through Cultivation and Genomic Analysis.</title>
        <authorList>
            <person name="Goncalves O.S."/>
            <person name="Santana M.F."/>
        </authorList>
    </citation>
    <scope>NUCLEOTIDE SEQUENCE</scope>
    <source>
        <strain evidence="17">ANTI</strain>
    </source>
</reference>
<dbReference type="EMBL" id="JARVWT010000011">
    <property type="protein sequence ID" value="MDH2333538.1"/>
    <property type="molecule type" value="Genomic_DNA"/>
</dbReference>
<evidence type="ECO:0000256" key="14">
    <source>
        <dbReference type="RuleBase" id="RU003848"/>
    </source>
</evidence>
<reference evidence="16" key="3">
    <citation type="submission" date="2020-12" db="EMBL/GenBank/DDBJ databases">
        <title>Paenibacillus polymyxa LMG 27872: a double-edged sword.</title>
        <authorList>
            <person name="Langendries S."/>
            <person name="Garcia Mendez S."/>
            <person name="Beirinckx S."/>
            <person name="Viaene T."/>
            <person name="Baeyen S."/>
            <person name="Goeminne G."/>
            <person name="Willems A."/>
            <person name="Debode J."/>
            <person name="Goormachtig S."/>
        </authorList>
    </citation>
    <scope>NUCLEOTIDE SEQUENCE</scope>
    <source>
        <strain evidence="16">LMG 27872</strain>
    </source>
</reference>
<dbReference type="EMBL" id="LYND01000111">
    <property type="protein sequence ID" value="ODA09675.1"/>
    <property type="molecule type" value="Genomic_DNA"/>
</dbReference>
<accession>A0A074LY15</accession>
<evidence type="ECO:0000256" key="3">
    <source>
        <dbReference type="ARBA" id="ARBA00022475"/>
    </source>
</evidence>
<evidence type="ECO:0000256" key="1">
    <source>
        <dbReference type="ARBA" id="ARBA00005513"/>
    </source>
</evidence>
<keyword evidence="15" id="KW-0175">Coiled coil</keyword>
<proteinExistence type="inferred from homology"/>
<evidence type="ECO:0000256" key="11">
    <source>
        <dbReference type="ARBA" id="ARBA00025198"/>
    </source>
</evidence>
<protein>
    <recommendedName>
        <fullName evidence="13">ATP synthase subunit b</fullName>
    </recommendedName>
    <alternativeName>
        <fullName evidence="13">ATP synthase F(0) sector subunit b</fullName>
    </alternativeName>
    <alternativeName>
        <fullName evidence="13">ATPase subunit I</fullName>
    </alternativeName>
    <alternativeName>
        <fullName evidence="13">F-type ATPase subunit b</fullName>
        <shortName evidence="13">F-ATPase subunit b</shortName>
    </alternativeName>
</protein>
<dbReference type="GO" id="GO:0012505">
    <property type="term" value="C:endomembrane system"/>
    <property type="evidence" value="ECO:0007669"/>
    <property type="project" value="UniProtKB-SubCell"/>
</dbReference>
<keyword evidence="8 13" id="KW-0406">Ion transport</keyword>
<keyword evidence="9 13" id="KW-0472">Membrane</keyword>
<evidence type="ECO:0000256" key="15">
    <source>
        <dbReference type="SAM" id="Coils"/>
    </source>
</evidence>
<evidence type="ECO:0000313" key="21">
    <source>
        <dbReference type="Proteomes" id="UP000650605"/>
    </source>
</evidence>
<comment type="subunit">
    <text evidence="13">F-type ATPases have 2 components, F(1) - the catalytic core - and F(0) - the membrane proton channel. F(1) has five subunits: alpha(3), beta(3), gamma(1), delta(1), epsilon(1). F(0) has three main subunits: a(1), b(2) and c(10-14). The alpha and beta chains form an alternating ring which encloses part of the gamma chain. F(1) is attached to F(0) by a central stalk formed by the gamma and epsilon chains, while a peripheral stalk is formed by the delta and b chains.</text>
</comment>
<dbReference type="GO" id="GO:0046933">
    <property type="term" value="F:proton-transporting ATP synthase activity, rotational mechanism"/>
    <property type="evidence" value="ECO:0007669"/>
    <property type="project" value="UniProtKB-UniRule"/>
</dbReference>
<gene>
    <name evidence="13 16" type="primary">atpF</name>
    <name evidence="18" type="ORF">A7312_00695</name>
    <name evidence="16" type="ORF">JDW19_09520</name>
    <name evidence="19" type="ORF">MF626_004367</name>
    <name evidence="17" type="ORF">QDS18_21995</name>
</gene>
<dbReference type="InterPro" id="IPR050059">
    <property type="entry name" value="ATP_synthase_B_chain"/>
</dbReference>
<dbReference type="Proteomes" id="UP001229409">
    <property type="component" value="Unassembled WGS sequence"/>
</dbReference>
<keyword evidence="10 13" id="KW-0066">ATP synthesis</keyword>
<keyword evidence="4 13" id="KW-0138">CF(0)</keyword>
<feature type="coiled-coil region" evidence="15">
    <location>
        <begin position="48"/>
        <end position="105"/>
    </location>
</feature>
<evidence type="ECO:0000313" key="18">
    <source>
        <dbReference type="EMBL" id="ODA09675.1"/>
    </source>
</evidence>
<sequence>MSLNWTSIVFTIIAFLILYWLLTRYAFGPLFSVMEKRRQLVLQQMNEAAQTREQAAAYVEEQKQALQQARKEAYDIIEQSKQTGNKQAEQIIVQAKDEAVRLKDEAVREITSERNKAVAELRSEVGKASVQIASKLIQKEIKEDQVQGELVDQYLKEVGGKA</sequence>
<dbReference type="SUPFAM" id="SSF81573">
    <property type="entry name" value="F1F0 ATP synthase subunit B, membrane domain"/>
    <property type="match status" value="1"/>
</dbReference>
<reference evidence="18" key="2">
    <citation type="submission" date="2016-05" db="EMBL/GenBank/DDBJ databases">
        <authorList>
            <person name="Zheng J."/>
            <person name="Timme R."/>
            <person name="Allard M."/>
            <person name="Strain E."/>
            <person name="Luo Y."/>
            <person name="Brown E."/>
        </authorList>
    </citation>
    <scope>NUCLEOTIDE SEQUENCE</scope>
    <source>
        <strain evidence="18">CFSAN034343</strain>
    </source>
</reference>
<evidence type="ECO:0000256" key="4">
    <source>
        <dbReference type="ARBA" id="ARBA00022547"/>
    </source>
</evidence>
<name>A0A074LY15_PAEPO</name>
<feature type="transmembrane region" description="Helical" evidence="13">
    <location>
        <begin position="6"/>
        <end position="27"/>
    </location>
</feature>
<dbReference type="Proteomes" id="UP000650605">
    <property type="component" value="Unassembled WGS sequence"/>
</dbReference>
<keyword evidence="5 13" id="KW-0812">Transmembrane</keyword>
<dbReference type="InterPro" id="IPR005864">
    <property type="entry name" value="ATP_synth_F0_bsu_bac"/>
</dbReference>
<dbReference type="eggNOG" id="COG0711">
    <property type="taxonomic scope" value="Bacteria"/>
</dbReference>
<organism evidence="16 21">
    <name type="scientific">Paenibacillus polymyxa</name>
    <name type="common">Bacillus polymyxa</name>
    <dbReference type="NCBI Taxonomy" id="1406"/>
    <lineage>
        <taxon>Bacteria</taxon>
        <taxon>Bacillati</taxon>
        <taxon>Bacillota</taxon>
        <taxon>Bacilli</taxon>
        <taxon>Bacillales</taxon>
        <taxon>Paenibacillaceae</taxon>
        <taxon>Paenibacillus</taxon>
    </lineage>
</organism>
<dbReference type="RefSeq" id="WP_023990709.1">
    <property type="nucleotide sequence ID" value="NZ_ALJV01000218.1"/>
</dbReference>
<dbReference type="InterPro" id="IPR002146">
    <property type="entry name" value="ATP_synth_b/b'su_bac/chlpt"/>
</dbReference>
<dbReference type="NCBIfam" id="TIGR01144">
    <property type="entry name" value="ATP_synt_b"/>
    <property type="match status" value="1"/>
</dbReference>
<evidence type="ECO:0000256" key="10">
    <source>
        <dbReference type="ARBA" id="ARBA00023310"/>
    </source>
</evidence>
<comment type="similarity">
    <text evidence="1 13 14">Belongs to the ATPase B chain family.</text>
</comment>
<dbReference type="Pfam" id="PF00430">
    <property type="entry name" value="ATP-synt_B"/>
    <property type="match status" value="1"/>
</dbReference>